<feature type="domain" description="Glycosyltransferase 2-like" evidence="6">
    <location>
        <begin position="14"/>
        <end position="193"/>
    </location>
</feature>
<dbReference type="SUPFAM" id="SSF53756">
    <property type="entry name" value="UDP-Glycosyltransferase/glycogen phosphorylase"/>
    <property type="match status" value="1"/>
</dbReference>
<dbReference type="SUPFAM" id="SSF53448">
    <property type="entry name" value="Nucleotide-diphospho-sugar transferases"/>
    <property type="match status" value="1"/>
</dbReference>
<evidence type="ECO:0000256" key="3">
    <source>
        <dbReference type="ARBA" id="ARBA00022676"/>
    </source>
</evidence>
<dbReference type="Proteomes" id="UP000318331">
    <property type="component" value="Unassembled WGS sequence"/>
</dbReference>
<keyword evidence="3" id="KW-0328">Glycosyltransferase</keyword>
<comment type="caution">
    <text evidence="7">The sequence shown here is derived from an EMBL/GenBank/DDBJ whole genome shotgun (WGS) entry which is preliminary data.</text>
</comment>
<dbReference type="Pfam" id="PF00535">
    <property type="entry name" value="Glycos_transf_2"/>
    <property type="match status" value="1"/>
</dbReference>
<reference evidence="7 8" key="1">
    <citation type="submission" date="2019-06" db="EMBL/GenBank/DDBJ databases">
        <title>Sequencing the genomes of 1000 actinobacteria strains.</title>
        <authorList>
            <person name="Klenk H.-P."/>
        </authorList>
    </citation>
    <scope>NUCLEOTIDE SEQUENCE [LARGE SCALE GENOMIC DNA]</scope>
    <source>
        <strain evidence="7 8">DSM 18031</strain>
    </source>
</reference>
<sequence>MTTRSAASPPTRTTIVVPVYGDWPTLHRCIDSLLAHASPERCDVLFVNDCGPEADALEAGILEAIEGHPTLRYERNPHNLGFVGTCNRAVTELDQTDNNILLLNSDAELTAGALEEMVDVLHLSERHATVSPRSNNATIASLPFQRRAAENEPRETDRTARVFATLAERLPRYYVSPISHGFCLLVRRSLLHNHGLFDPVFGRGYNEENDLCLRLNALGYSSLIANHALVLHAGSASFGSEQRGELETRNSAILRERYPFYPDAVVRFIQNSYTAADRFADLIVPDGAPRRRVLVDLYEMPAVHNGTTRNILTFLETLRGERPEHLEVVLAAQPDAIVHFDLPSYGFRVVPYAEIDGIFDLGIAISPVASTDQLIALNRFCLRWVVSYLDIIALRTWDIRVQTPERASVMELALRYADRTIAISAATVADARLFFTGIEESAWERVQVIPMGAGSQVEAPRPATDTLPSAIRALIGAGDYALVMGNAFAHKQLRQALTALAASSVPVVVLGPATLAAEFPHATFLPSGALDEFWLNKLYRSCGCLVFPSAYEGFGLPLAEAARLGARTVAFDTVTTREVVATLRIGDYVTLFDHFDGLADAVATAITEPRLPAATGLRSLADYQREFWASASEVLASAPDLDRLAARDHTVGILAAQAEPVIAHERQLEQHLEQVTGSRSYALAQRLAAASSRLRRLRGGLRR</sequence>
<proteinExistence type="inferred from homology"/>
<evidence type="ECO:0000313" key="8">
    <source>
        <dbReference type="Proteomes" id="UP000318331"/>
    </source>
</evidence>
<gene>
    <name evidence="7" type="ORF">FB466_1662</name>
</gene>
<feature type="domain" description="Glycosyl transferase family 1" evidence="5">
    <location>
        <begin position="482"/>
        <end position="611"/>
    </location>
</feature>
<dbReference type="RefSeq" id="WP_170206074.1">
    <property type="nucleotide sequence ID" value="NZ_BAAAYS010000011.1"/>
</dbReference>
<dbReference type="AlphaFoldDB" id="A0A543HYP1"/>
<dbReference type="Gene3D" id="3.90.550.10">
    <property type="entry name" value="Spore Coat Polysaccharide Biosynthesis Protein SpsA, Chain A"/>
    <property type="match status" value="1"/>
</dbReference>
<dbReference type="PANTHER" id="PTHR43179:SF12">
    <property type="entry name" value="GALACTOFURANOSYLTRANSFERASE GLFT2"/>
    <property type="match status" value="1"/>
</dbReference>
<dbReference type="PANTHER" id="PTHR43179">
    <property type="entry name" value="RHAMNOSYLTRANSFERASE WBBL"/>
    <property type="match status" value="1"/>
</dbReference>
<evidence type="ECO:0000256" key="2">
    <source>
        <dbReference type="ARBA" id="ARBA00006739"/>
    </source>
</evidence>
<dbReference type="InterPro" id="IPR029044">
    <property type="entry name" value="Nucleotide-diphossugar_trans"/>
</dbReference>
<evidence type="ECO:0000259" key="6">
    <source>
        <dbReference type="Pfam" id="PF00535"/>
    </source>
</evidence>
<accession>A0A543HYP1</accession>
<dbReference type="InterPro" id="IPR001173">
    <property type="entry name" value="Glyco_trans_2-like"/>
</dbReference>
<dbReference type="Gene3D" id="3.40.50.2000">
    <property type="entry name" value="Glycogen Phosphorylase B"/>
    <property type="match status" value="2"/>
</dbReference>
<keyword evidence="8" id="KW-1185">Reference proteome</keyword>
<evidence type="ECO:0000259" key="5">
    <source>
        <dbReference type="Pfam" id="PF00534"/>
    </source>
</evidence>
<comment type="pathway">
    <text evidence="1">Cell wall biogenesis; cell wall polysaccharide biosynthesis.</text>
</comment>
<organism evidence="7 8">
    <name type="scientific">Klugiella xanthotipulae</name>
    <dbReference type="NCBI Taxonomy" id="244735"/>
    <lineage>
        <taxon>Bacteria</taxon>
        <taxon>Bacillati</taxon>
        <taxon>Actinomycetota</taxon>
        <taxon>Actinomycetes</taxon>
        <taxon>Micrococcales</taxon>
        <taxon>Microbacteriaceae</taxon>
        <taxon>Klugiella</taxon>
    </lineage>
</organism>
<evidence type="ECO:0000313" key="7">
    <source>
        <dbReference type="EMBL" id="TQM63400.1"/>
    </source>
</evidence>
<dbReference type="Pfam" id="PF00534">
    <property type="entry name" value="Glycos_transf_1"/>
    <property type="match status" value="1"/>
</dbReference>
<name>A0A543HYP1_9MICO</name>
<protein>
    <submittedName>
        <fullName evidence="7">GT2 family glycosyltransferase</fullName>
    </submittedName>
</protein>
<dbReference type="GO" id="GO:0016757">
    <property type="term" value="F:glycosyltransferase activity"/>
    <property type="evidence" value="ECO:0007669"/>
    <property type="project" value="UniProtKB-KW"/>
</dbReference>
<evidence type="ECO:0000256" key="1">
    <source>
        <dbReference type="ARBA" id="ARBA00004776"/>
    </source>
</evidence>
<dbReference type="InterPro" id="IPR001296">
    <property type="entry name" value="Glyco_trans_1"/>
</dbReference>
<dbReference type="EMBL" id="VFPN01000002">
    <property type="protein sequence ID" value="TQM63400.1"/>
    <property type="molecule type" value="Genomic_DNA"/>
</dbReference>
<keyword evidence="4 7" id="KW-0808">Transferase</keyword>
<comment type="similarity">
    <text evidence="2">Belongs to the glycosyltransferase 2 family.</text>
</comment>
<evidence type="ECO:0000256" key="4">
    <source>
        <dbReference type="ARBA" id="ARBA00022679"/>
    </source>
</evidence>